<dbReference type="InterPro" id="IPR037401">
    <property type="entry name" value="SnoaL-like"/>
</dbReference>
<accession>A0A1L9VZI4</accession>
<dbReference type="Proteomes" id="UP000184300">
    <property type="component" value="Unassembled WGS sequence"/>
</dbReference>
<dbReference type="EMBL" id="KV878888">
    <property type="protein sequence ID" value="OJJ89322.1"/>
    <property type="molecule type" value="Genomic_DNA"/>
</dbReference>
<dbReference type="RefSeq" id="XP_022405984.1">
    <property type="nucleotide sequence ID" value="XM_022543197.1"/>
</dbReference>
<sequence>MLIPTLPATLTPALSGREAIADAVYRCVVALDTDNPTLFKSAFTSDAIFDLNGTIMDGFDAINTQCYASISKMDTSHFLSNMRINVLDGDSKAEVTCSALAQHYHGGEGMKSGAVPLLAGALYWVDLIKDAGDGLWKITHLKLKLTWGQGDWGVFGN</sequence>
<gene>
    <name evidence="2" type="ORF">ASPGLDRAFT_226083</name>
</gene>
<proteinExistence type="predicted"/>
<protein>
    <recommendedName>
        <fullName evidence="1">SnoaL-like domain-containing protein</fullName>
    </recommendedName>
</protein>
<evidence type="ECO:0000313" key="2">
    <source>
        <dbReference type="EMBL" id="OJJ89322.1"/>
    </source>
</evidence>
<dbReference type="GeneID" id="34459458"/>
<dbReference type="InterPro" id="IPR032710">
    <property type="entry name" value="NTF2-like_dom_sf"/>
</dbReference>
<keyword evidence="3" id="KW-1185">Reference proteome</keyword>
<organism evidence="2 3">
    <name type="scientific">Aspergillus glaucus CBS 516.65</name>
    <dbReference type="NCBI Taxonomy" id="1160497"/>
    <lineage>
        <taxon>Eukaryota</taxon>
        <taxon>Fungi</taxon>
        <taxon>Dikarya</taxon>
        <taxon>Ascomycota</taxon>
        <taxon>Pezizomycotina</taxon>
        <taxon>Eurotiomycetes</taxon>
        <taxon>Eurotiomycetidae</taxon>
        <taxon>Eurotiales</taxon>
        <taxon>Aspergillaceae</taxon>
        <taxon>Aspergillus</taxon>
        <taxon>Aspergillus subgen. Aspergillus</taxon>
    </lineage>
</organism>
<dbReference type="STRING" id="1160497.A0A1L9VZI4"/>
<evidence type="ECO:0000313" key="3">
    <source>
        <dbReference type="Proteomes" id="UP000184300"/>
    </source>
</evidence>
<reference evidence="3" key="1">
    <citation type="journal article" date="2017" name="Genome Biol.">
        <title>Comparative genomics reveals high biological diversity and specific adaptations in the industrially and medically important fungal genus Aspergillus.</title>
        <authorList>
            <person name="de Vries R.P."/>
            <person name="Riley R."/>
            <person name="Wiebenga A."/>
            <person name="Aguilar-Osorio G."/>
            <person name="Amillis S."/>
            <person name="Uchima C.A."/>
            <person name="Anderluh G."/>
            <person name="Asadollahi M."/>
            <person name="Askin M."/>
            <person name="Barry K."/>
            <person name="Battaglia E."/>
            <person name="Bayram O."/>
            <person name="Benocci T."/>
            <person name="Braus-Stromeyer S.A."/>
            <person name="Caldana C."/>
            <person name="Canovas D."/>
            <person name="Cerqueira G.C."/>
            <person name="Chen F."/>
            <person name="Chen W."/>
            <person name="Choi C."/>
            <person name="Clum A."/>
            <person name="Dos Santos R.A."/>
            <person name="Damasio A.R."/>
            <person name="Diallinas G."/>
            <person name="Emri T."/>
            <person name="Fekete E."/>
            <person name="Flipphi M."/>
            <person name="Freyberg S."/>
            <person name="Gallo A."/>
            <person name="Gournas C."/>
            <person name="Habgood R."/>
            <person name="Hainaut M."/>
            <person name="Harispe M.L."/>
            <person name="Henrissat B."/>
            <person name="Hilden K.S."/>
            <person name="Hope R."/>
            <person name="Hossain A."/>
            <person name="Karabika E."/>
            <person name="Karaffa L."/>
            <person name="Karanyi Z."/>
            <person name="Krasevec N."/>
            <person name="Kuo A."/>
            <person name="Kusch H."/>
            <person name="LaButti K."/>
            <person name="Lagendijk E.L."/>
            <person name="Lapidus A."/>
            <person name="Levasseur A."/>
            <person name="Lindquist E."/>
            <person name="Lipzen A."/>
            <person name="Logrieco A.F."/>
            <person name="MacCabe A."/>
            <person name="Maekelae M.R."/>
            <person name="Malavazi I."/>
            <person name="Melin P."/>
            <person name="Meyer V."/>
            <person name="Mielnichuk N."/>
            <person name="Miskei M."/>
            <person name="Molnar A.P."/>
            <person name="Mule G."/>
            <person name="Ngan C.Y."/>
            <person name="Orejas M."/>
            <person name="Orosz E."/>
            <person name="Ouedraogo J.P."/>
            <person name="Overkamp K.M."/>
            <person name="Park H.-S."/>
            <person name="Perrone G."/>
            <person name="Piumi F."/>
            <person name="Punt P.J."/>
            <person name="Ram A.F."/>
            <person name="Ramon A."/>
            <person name="Rauscher S."/>
            <person name="Record E."/>
            <person name="Riano-Pachon D.M."/>
            <person name="Robert V."/>
            <person name="Roehrig J."/>
            <person name="Ruller R."/>
            <person name="Salamov A."/>
            <person name="Salih N.S."/>
            <person name="Samson R.A."/>
            <person name="Sandor E."/>
            <person name="Sanguinetti M."/>
            <person name="Schuetze T."/>
            <person name="Sepcic K."/>
            <person name="Shelest E."/>
            <person name="Sherlock G."/>
            <person name="Sophianopoulou V."/>
            <person name="Squina F.M."/>
            <person name="Sun H."/>
            <person name="Susca A."/>
            <person name="Todd R.B."/>
            <person name="Tsang A."/>
            <person name="Unkles S.E."/>
            <person name="van de Wiele N."/>
            <person name="van Rossen-Uffink D."/>
            <person name="Oliveira J.V."/>
            <person name="Vesth T.C."/>
            <person name="Visser J."/>
            <person name="Yu J.-H."/>
            <person name="Zhou M."/>
            <person name="Andersen M.R."/>
            <person name="Archer D.B."/>
            <person name="Baker S.E."/>
            <person name="Benoit I."/>
            <person name="Brakhage A.A."/>
            <person name="Braus G.H."/>
            <person name="Fischer R."/>
            <person name="Frisvad J.C."/>
            <person name="Goldman G.H."/>
            <person name="Houbraken J."/>
            <person name="Oakley B."/>
            <person name="Pocsi I."/>
            <person name="Scazzocchio C."/>
            <person name="Seiboth B."/>
            <person name="vanKuyk P.A."/>
            <person name="Wortman J."/>
            <person name="Dyer P.S."/>
            <person name="Grigoriev I.V."/>
        </authorList>
    </citation>
    <scope>NUCLEOTIDE SEQUENCE [LARGE SCALE GENOMIC DNA]</scope>
    <source>
        <strain evidence="3">CBS 516.65</strain>
    </source>
</reference>
<dbReference type="Gene3D" id="3.10.450.50">
    <property type="match status" value="1"/>
</dbReference>
<dbReference type="SUPFAM" id="SSF54427">
    <property type="entry name" value="NTF2-like"/>
    <property type="match status" value="1"/>
</dbReference>
<dbReference type="OrthoDB" id="2148716at2759"/>
<dbReference type="VEuPathDB" id="FungiDB:ASPGLDRAFT_226083"/>
<feature type="domain" description="SnoaL-like" evidence="1">
    <location>
        <begin position="14"/>
        <end position="142"/>
    </location>
</feature>
<dbReference type="AlphaFoldDB" id="A0A1L9VZI4"/>
<evidence type="ECO:0000259" key="1">
    <source>
        <dbReference type="Pfam" id="PF13577"/>
    </source>
</evidence>
<name>A0A1L9VZI4_ASPGL</name>
<dbReference type="Pfam" id="PF13577">
    <property type="entry name" value="SnoaL_4"/>
    <property type="match status" value="1"/>
</dbReference>